<sequence length="252" mass="27607">MEVNKYCHNFLMLLVVLGRVTGSQVSGYFSKIRGNVVDKKNCFLKVLALSELQSQRPLMPCGLFCQQTANCRFFCTLKSTGQCALYSSFVAVRWQGDAPSSSTTTYDACYTSWGDPRDIVKTNSPFSYSSVYAALYETGGTDGYACSAGRSYFLSNNLPFSFSQIDMEQITRVKAVIFATSFASYNIVVDVFLSNTSDYSIGQKIGRVPDNPPPVSTITVDTNTSVAGQFITFVSAPAVFYGYGEVQVIPLP</sequence>
<keyword evidence="1" id="KW-0732">Signal</keyword>
<evidence type="ECO:0000313" key="3">
    <source>
        <dbReference type="RefSeq" id="XP_047737499.1"/>
    </source>
</evidence>
<feature type="chain" id="PRO_5037838035" evidence="1">
    <location>
        <begin position="23"/>
        <end position="252"/>
    </location>
</feature>
<gene>
    <name evidence="3" type="primary">LOC125178245</name>
</gene>
<dbReference type="GeneID" id="125178245"/>
<evidence type="ECO:0000313" key="2">
    <source>
        <dbReference type="Proteomes" id="UP000694843"/>
    </source>
</evidence>
<name>A0A979FKJ2_HYAAZ</name>
<protein>
    <submittedName>
        <fullName evidence="3">Uncharacterized protein LOC125178245</fullName>
    </submittedName>
</protein>
<accession>A0A979FKJ2</accession>
<dbReference type="Proteomes" id="UP000694843">
    <property type="component" value="Unplaced"/>
</dbReference>
<dbReference type="AlphaFoldDB" id="A0A979FKJ2"/>
<organism evidence="2 3">
    <name type="scientific">Hyalella azteca</name>
    <name type="common">Amphipod</name>
    <dbReference type="NCBI Taxonomy" id="294128"/>
    <lineage>
        <taxon>Eukaryota</taxon>
        <taxon>Metazoa</taxon>
        <taxon>Ecdysozoa</taxon>
        <taxon>Arthropoda</taxon>
        <taxon>Crustacea</taxon>
        <taxon>Multicrustacea</taxon>
        <taxon>Malacostraca</taxon>
        <taxon>Eumalacostraca</taxon>
        <taxon>Peracarida</taxon>
        <taxon>Amphipoda</taxon>
        <taxon>Senticaudata</taxon>
        <taxon>Talitrida</taxon>
        <taxon>Talitroidea</taxon>
        <taxon>Hyalellidae</taxon>
        <taxon>Hyalella</taxon>
    </lineage>
</organism>
<reference evidence="3" key="1">
    <citation type="submission" date="2025-08" db="UniProtKB">
        <authorList>
            <consortium name="RefSeq"/>
        </authorList>
    </citation>
    <scope>IDENTIFICATION</scope>
    <source>
        <tissue evidence="3">Whole organism</tissue>
    </source>
</reference>
<dbReference type="RefSeq" id="XP_047737499.1">
    <property type="nucleotide sequence ID" value="XM_047881543.1"/>
</dbReference>
<evidence type="ECO:0000256" key="1">
    <source>
        <dbReference type="SAM" id="SignalP"/>
    </source>
</evidence>
<keyword evidence="2" id="KW-1185">Reference proteome</keyword>
<feature type="signal peptide" evidence="1">
    <location>
        <begin position="1"/>
        <end position="22"/>
    </location>
</feature>
<dbReference type="KEGG" id="hazt:125178245"/>
<proteinExistence type="predicted"/>